<reference evidence="11 12" key="1">
    <citation type="submission" date="2016-10" db="EMBL/GenBank/DDBJ databases">
        <authorList>
            <person name="de Groot N.N."/>
        </authorList>
    </citation>
    <scope>NUCLEOTIDE SEQUENCE [LARGE SCALE GENOMIC DNA]</scope>
    <source>
        <strain evidence="11 12">NLAE-zl-C500</strain>
    </source>
</reference>
<keyword evidence="7" id="KW-0051">Antiviral defense</keyword>
<dbReference type="InterPro" id="IPR000477">
    <property type="entry name" value="RT_dom"/>
</dbReference>
<dbReference type="RefSeq" id="WP_074556475.1">
    <property type="nucleotide sequence ID" value="NZ_FMYE01000001.1"/>
</dbReference>
<dbReference type="Pfam" id="PF22561">
    <property type="entry name" value="HisKin-conflict"/>
    <property type="match status" value="1"/>
</dbReference>
<keyword evidence="5" id="KW-0460">Magnesium</keyword>
<evidence type="ECO:0000256" key="5">
    <source>
        <dbReference type="ARBA" id="ARBA00022842"/>
    </source>
</evidence>
<accession>A0A1G6G039</accession>
<name>A0A1G6G039_BACOV</name>
<dbReference type="EC" id="2.7.7.49" evidence="1"/>
<organism evidence="11 12">
    <name type="scientific">Bacteroides ovatus</name>
    <dbReference type="NCBI Taxonomy" id="28116"/>
    <lineage>
        <taxon>Bacteria</taxon>
        <taxon>Pseudomonadati</taxon>
        <taxon>Bacteroidota</taxon>
        <taxon>Bacteroidia</taxon>
        <taxon>Bacteroidales</taxon>
        <taxon>Bacteroidaceae</taxon>
        <taxon>Bacteroides</taxon>
    </lineage>
</organism>
<evidence type="ECO:0000256" key="2">
    <source>
        <dbReference type="ARBA" id="ARBA00022679"/>
    </source>
</evidence>
<dbReference type="GO" id="GO:0051607">
    <property type="term" value="P:defense response to virus"/>
    <property type="evidence" value="ECO:0007669"/>
    <property type="project" value="UniProtKB-KW"/>
</dbReference>
<proteinExistence type="inferred from homology"/>
<gene>
    <name evidence="11" type="ORF">SAMN05192581_1001238</name>
</gene>
<evidence type="ECO:0000256" key="7">
    <source>
        <dbReference type="ARBA" id="ARBA00023118"/>
    </source>
</evidence>
<dbReference type="InterPro" id="IPR043502">
    <property type="entry name" value="DNA/RNA_pol_sf"/>
</dbReference>
<dbReference type="EMBL" id="FMYE01000001">
    <property type="protein sequence ID" value="SDB75350.1"/>
    <property type="molecule type" value="Genomic_DNA"/>
</dbReference>
<dbReference type="InterPro" id="IPR054731">
    <property type="entry name" value="HisKin-conflict"/>
</dbReference>
<keyword evidence="2" id="KW-0808">Transferase</keyword>
<sequence>MTEQEIKIRQQVAQSFQDIKTVADLTKLMNEVWSYLCKGVHKKIPLKDVTYFSNYKLAKDAYYKFFISKKNGKTREIQAPIKDLKRLQICLNFILSSLYHPHPSAKGFILGQNISDAAKPHVRMPYVFHLDLKDFFTSISLYRVKACLTLPPFNLNGDKERIAYCIANICCTNDGSRAFLPQGAPTSPILSNIVSLRLDRKLTGLAKRFSARYTRYADDITFSSYQDIANNTEFQQELVRIISGQNFQIQLSKTRAEGRGYRQTVCGLTINEKVNVSKSYVKEIRLYLYLWERYGYERAQMYLDSDIKKTKDNHSDIPQLSNYLSGKIQYMRMIKGNGDATYKTLQNKFIYLYIPHWKEWEKNILDFCDAVQNSKLSIEELNKWYKTIHTNINIHLLKDTPLYTSLTKALSCLTLKASDTPTQTVFKEQIHNATLLPSFLYENFSKNDPLKFITHIWDGNADNCKFEGYEDFIRKEQIAFKEITERFKTIDKNLFYCFYGFLHNTLNNRGWGQYKIKSGWSSSWLKAWCSEHPERSPFDCPIPENKREIAKNVKLNYFSDIVELFKSEFQFRLETRQLKKLLRELVKQYLNFDFHVTFELTDAKLYTNVYMIRNILSDILHDMAQRKQFPDILVKVEDLGSNYVDILLSQQDSNYYATHQQLMQEIESGDFCEWKRKMINLCDWYVEAQCKDGAFRINYLNSIHSDQTIAEPLLLDGVKGFTHRIRIYKHYAYENPNYR</sequence>
<evidence type="ECO:0000313" key="11">
    <source>
        <dbReference type="EMBL" id="SDB75350.1"/>
    </source>
</evidence>
<dbReference type="GO" id="GO:0003723">
    <property type="term" value="F:RNA binding"/>
    <property type="evidence" value="ECO:0007669"/>
    <property type="project" value="InterPro"/>
</dbReference>
<dbReference type="PANTHER" id="PTHR34047:SF7">
    <property type="entry name" value="RNA-DIRECTED DNA POLYMERASE"/>
    <property type="match status" value="1"/>
</dbReference>
<dbReference type="GO" id="GO:0046872">
    <property type="term" value="F:metal ion binding"/>
    <property type="evidence" value="ECO:0007669"/>
    <property type="project" value="UniProtKB-KW"/>
</dbReference>
<dbReference type="Pfam" id="PF00078">
    <property type="entry name" value="RVT_1"/>
    <property type="match status" value="1"/>
</dbReference>
<evidence type="ECO:0000313" key="12">
    <source>
        <dbReference type="Proteomes" id="UP000183670"/>
    </source>
</evidence>
<dbReference type="PANTHER" id="PTHR34047">
    <property type="entry name" value="NUCLEAR INTRON MATURASE 1, MITOCHONDRIAL-RELATED"/>
    <property type="match status" value="1"/>
</dbReference>
<evidence type="ECO:0000256" key="3">
    <source>
        <dbReference type="ARBA" id="ARBA00022695"/>
    </source>
</evidence>
<evidence type="ECO:0000256" key="8">
    <source>
        <dbReference type="ARBA" id="ARBA00034120"/>
    </source>
</evidence>
<dbReference type="AlphaFoldDB" id="A0A1G6G039"/>
<evidence type="ECO:0000256" key="1">
    <source>
        <dbReference type="ARBA" id="ARBA00012493"/>
    </source>
</evidence>
<keyword evidence="4" id="KW-0479">Metal-binding</keyword>
<dbReference type="CDD" id="cd03487">
    <property type="entry name" value="RT_Bac_retron_II"/>
    <property type="match status" value="1"/>
</dbReference>
<evidence type="ECO:0000256" key="9">
    <source>
        <dbReference type="ARBA" id="ARBA00048173"/>
    </source>
</evidence>
<dbReference type="PROSITE" id="PS50878">
    <property type="entry name" value="RT_POL"/>
    <property type="match status" value="1"/>
</dbReference>
<dbReference type="Proteomes" id="UP000183670">
    <property type="component" value="Unassembled WGS sequence"/>
</dbReference>
<protein>
    <recommendedName>
        <fullName evidence="1">RNA-directed DNA polymerase</fullName>
        <ecNumber evidence="1">2.7.7.49</ecNumber>
    </recommendedName>
</protein>
<dbReference type="InterPro" id="IPR000123">
    <property type="entry name" value="Reverse_transcriptase_msDNA"/>
</dbReference>
<comment type="catalytic activity">
    <reaction evidence="9">
        <text>DNA(n) + a 2'-deoxyribonucleoside 5'-triphosphate = DNA(n+1) + diphosphate</text>
        <dbReference type="Rhea" id="RHEA:22508"/>
        <dbReference type="Rhea" id="RHEA-COMP:17339"/>
        <dbReference type="Rhea" id="RHEA-COMP:17340"/>
        <dbReference type="ChEBI" id="CHEBI:33019"/>
        <dbReference type="ChEBI" id="CHEBI:61560"/>
        <dbReference type="ChEBI" id="CHEBI:173112"/>
        <dbReference type="EC" id="2.7.7.49"/>
    </reaction>
</comment>
<comment type="similarity">
    <text evidence="8">Belongs to the bacterial reverse transcriptase family.</text>
</comment>
<feature type="domain" description="Reverse transcriptase" evidence="10">
    <location>
        <begin position="48"/>
        <end position="270"/>
    </location>
</feature>
<dbReference type="SUPFAM" id="SSF56672">
    <property type="entry name" value="DNA/RNA polymerases"/>
    <property type="match status" value="1"/>
</dbReference>
<evidence type="ECO:0000259" key="10">
    <source>
        <dbReference type="PROSITE" id="PS50878"/>
    </source>
</evidence>
<keyword evidence="6 11" id="KW-0695">RNA-directed DNA polymerase</keyword>
<evidence type="ECO:0000256" key="4">
    <source>
        <dbReference type="ARBA" id="ARBA00022723"/>
    </source>
</evidence>
<dbReference type="GO" id="GO:0003964">
    <property type="term" value="F:RNA-directed DNA polymerase activity"/>
    <property type="evidence" value="ECO:0007669"/>
    <property type="project" value="UniProtKB-KW"/>
</dbReference>
<dbReference type="PRINTS" id="PR00866">
    <property type="entry name" value="RNADNAPOLMS"/>
</dbReference>
<evidence type="ECO:0000256" key="6">
    <source>
        <dbReference type="ARBA" id="ARBA00022918"/>
    </source>
</evidence>
<keyword evidence="3" id="KW-0548">Nucleotidyltransferase</keyword>
<dbReference type="InterPro" id="IPR051083">
    <property type="entry name" value="GrpII_Intron_Splice-Mob/Def"/>
</dbReference>